<protein>
    <submittedName>
        <fullName evidence="1">Transposase</fullName>
    </submittedName>
</protein>
<dbReference type="EMBL" id="CP011021">
    <property type="protein sequence ID" value="AKA49688.1"/>
    <property type="molecule type" value="Genomic_DNA"/>
</dbReference>
<dbReference type="Proteomes" id="UP000032722">
    <property type="component" value="Chromosome"/>
</dbReference>
<dbReference type="HOGENOM" id="CLU_3063723_0_0_14"/>
<reference evidence="1 2" key="1">
    <citation type="journal article" date="2015" name="Genome Announc.">
        <title>Complete Genome Sequence of Mycoplasma meleagridis, a Possible Emerging Pathogen in Chickens.</title>
        <authorList>
            <person name="Abolnik C."/>
        </authorList>
    </citation>
    <scope>NUCLEOTIDE SEQUENCE [LARGE SCALE GENOMIC DNA]</scope>
    <source>
        <strain evidence="1 2">B2096 8B</strain>
    </source>
</reference>
<proteinExistence type="predicted"/>
<name>A0A0D5ZIC9_9BACT</name>
<sequence length="53" mass="6072">MNMFIDALKLITITTKTVNDKVVSEIKNNLDPVHKELNKIYSDFQYAVDSLSL</sequence>
<dbReference type="AlphaFoldDB" id="A0A0D5ZIC9"/>
<organism evidence="2">
    <name type="scientific">Mycoplasmopsis gallinacea</name>
    <dbReference type="NCBI Taxonomy" id="29556"/>
    <lineage>
        <taxon>Bacteria</taxon>
        <taxon>Bacillati</taxon>
        <taxon>Mycoplasmatota</taxon>
        <taxon>Mycoplasmoidales</taxon>
        <taxon>Metamycoplasmataceae</taxon>
        <taxon>Mycoplasmopsis</taxon>
    </lineage>
</organism>
<gene>
    <name evidence="1" type="ORF">VO56_00050</name>
</gene>
<evidence type="ECO:0000313" key="2">
    <source>
        <dbReference type="Proteomes" id="UP000032722"/>
    </source>
</evidence>
<dbReference type="KEGG" id="mgb:VO56_00050"/>
<dbReference type="PATRIC" id="fig|29556.3.peg.11"/>
<accession>A0A0D5ZIC9</accession>
<evidence type="ECO:0000313" key="1">
    <source>
        <dbReference type="EMBL" id="AKA49688.1"/>
    </source>
</evidence>